<keyword evidence="10" id="KW-1185">Reference proteome</keyword>
<dbReference type="GO" id="GO:0005576">
    <property type="term" value="C:extracellular region"/>
    <property type="evidence" value="ECO:0007669"/>
    <property type="project" value="TreeGrafter"/>
</dbReference>
<dbReference type="AlphaFoldDB" id="A0A9D4PT88"/>
<dbReference type="InterPro" id="IPR007000">
    <property type="entry name" value="PLipase_B-like"/>
</dbReference>
<dbReference type="PANTHER" id="PTHR12370">
    <property type="entry name" value="PHOSPHOLIPASE B-RELATED"/>
    <property type="match status" value="1"/>
</dbReference>
<dbReference type="EMBL" id="JABSTV010001251">
    <property type="protein sequence ID" value="KAH7951994.1"/>
    <property type="molecule type" value="Genomic_DNA"/>
</dbReference>
<dbReference type="PANTHER" id="PTHR12370:SF3">
    <property type="entry name" value="PHOSPHOLIPASE B-LIKE 2-RELATED"/>
    <property type="match status" value="1"/>
</dbReference>
<reference evidence="9" key="2">
    <citation type="submission" date="2021-09" db="EMBL/GenBank/DDBJ databases">
        <authorList>
            <person name="Jia N."/>
            <person name="Wang J."/>
            <person name="Shi W."/>
            <person name="Du L."/>
            <person name="Sun Y."/>
            <person name="Zhan W."/>
            <person name="Jiang J."/>
            <person name="Wang Q."/>
            <person name="Zhang B."/>
            <person name="Ji P."/>
            <person name="Sakyi L.B."/>
            <person name="Cui X."/>
            <person name="Yuan T."/>
            <person name="Jiang B."/>
            <person name="Yang W."/>
            <person name="Lam T.T.-Y."/>
            <person name="Chang Q."/>
            <person name="Ding S."/>
            <person name="Wang X."/>
            <person name="Zhu J."/>
            <person name="Ruan X."/>
            <person name="Zhao L."/>
            <person name="Wei J."/>
            <person name="Que T."/>
            <person name="Du C."/>
            <person name="Cheng J."/>
            <person name="Dai P."/>
            <person name="Han X."/>
            <person name="Huang E."/>
            <person name="Gao Y."/>
            <person name="Liu J."/>
            <person name="Shao H."/>
            <person name="Ye R."/>
            <person name="Li L."/>
            <person name="Wei W."/>
            <person name="Wang X."/>
            <person name="Wang C."/>
            <person name="Huo Q."/>
            <person name="Li W."/>
            <person name="Guo W."/>
            <person name="Chen H."/>
            <person name="Chen S."/>
            <person name="Zhou L."/>
            <person name="Zhou L."/>
            <person name="Ni X."/>
            <person name="Tian J."/>
            <person name="Zhou Y."/>
            <person name="Sheng Y."/>
            <person name="Liu T."/>
            <person name="Pan Y."/>
            <person name="Xia L."/>
            <person name="Li J."/>
            <person name="Zhao F."/>
            <person name="Cao W."/>
        </authorList>
    </citation>
    <scope>NUCLEOTIDE SEQUENCE</scope>
    <source>
        <strain evidence="9">Rsan-2018</strain>
        <tissue evidence="9">Larvae</tissue>
    </source>
</reference>
<evidence type="ECO:0000256" key="7">
    <source>
        <dbReference type="RuleBase" id="RU364138"/>
    </source>
</evidence>
<proteinExistence type="inferred from homology"/>
<dbReference type="Pfam" id="PF04916">
    <property type="entry name" value="Phospholip_B"/>
    <property type="match status" value="1"/>
</dbReference>
<sequence length="196" mass="20883">MDTERRSAREANTGNPLRSDSDLDTVAPSVPPAPDGVVLAKARASADSHRASVWRRTGARPKDRRDTQDPPDPPSDDIREEPESLKATSSLSGEAVLGQTPAVPSDHPAPLGAVTANARDSADNIHPVSAWAVMETSLKNTNHQLLRRVRPNAGPLTWVRNMVASRLATSGSQWAAIFSRFNSGTPAGSSPFFSMG</sequence>
<evidence type="ECO:0000256" key="1">
    <source>
        <dbReference type="ARBA" id="ARBA00007835"/>
    </source>
</evidence>
<evidence type="ECO:0000256" key="6">
    <source>
        <dbReference type="ARBA" id="ARBA00023180"/>
    </source>
</evidence>
<comment type="similarity">
    <text evidence="1 7">Belongs to the phospholipase B-like family.</text>
</comment>
<evidence type="ECO:0000256" key="4">
    <source>
        <dbReference type="ARBA" id="ARBA00022963"/>
    </source>
</evidence>
<keyword evidence="6" id="KW-0325">Glycoprotein</keyword>
<dbReference type="EC" id="3.1.1.-" evidence="7"/>
<dbReference type="Gene3D" id="3.60.60.20">
    <property type="match status" value="1"/>
</dbReference>
<protein>
    <recommendedName>
        <fullName evidence="7">Phospholipase B-like</fullName>
        <ecNumber evidence="7">3.1.1.-</ecNumber>
    </recommendedName>
</protein>
<gene>
    <name evidence="9" type="ORF">HPB52_016633</name>
</gene>
<evidence type="ECO:0000313" key="9">
    <source>
        <dbReference type="EMBL" id="KAH7951994.1"/>
    </source>
</evidence>
<accession>A0A9D4PT88</accession>
<evidence type="ECO:0000256" key="8">
    <source>
        <dbReference type="SAM" id="MobiDB-lite"/>
    </source>
</evidence>
<keyword evidence="5 7" id="KW-0443">Lipid metabolism</keyword>
<dbReference type="GO" id="GO:0004620">
    <property type="term" value="F:phospholipase activity"/>
    <property type="evidence" value="ECO:0007669"/>
    <property type="project" value="InterPro"/>
</dbReference>
<keyword evidence="2" id="KW-0732">Signal</keyword>
<evidence type="ECO:0000256" key="2">
    <source>
        <dbReference type="ARBA" id="ARBA00022729"/>
    </source>
</evidence>
<reference evidence="9" key="1">
    <citation type="journal article" date="2020" name="Cell">
        <title>Large-Scale Comparative Analyses of Tick Genomes Elucidate Their Genetic Diversity and Vector Capacities.</title>
        <authorList>
            <consortium name="Tick Genome and Microbiome Consortium (TIGMIC)"/>
            <person name="Jia N."/>
            <person name="Wang J."/>
            <person name="Shi W."/>
            <person name="Du L."/>
            <person name="Sun Y."/>
            <person name="Zhan W."/>
            <person name="Jiang J.F."/>
            <person name="Wang Q."/>
            <person name="Zhang B."/>
            <person name="Ji P."/>
            <person name="Bell-Sakyi L."/>
            <person name="Cui X.M."/>
            <person name="Yuan T.T."/>
            <person name="Jiang B.G."/>
            <person name="Yang W.F."/>
            <person name="Lam T.T."/>
            <person name="Chang Q.C."/>
            <person name="Ding S.J."/>
            <person name="Wang X.J."/>
            <person name="Zhu J.G."/>
            <person name="Ruan X.D."/>
            <person name="Zhao L."/>
            <person name="Wei J.T."/>
            <person name="Ye R.Z."/>
            <person name="Que T.C."/>
            <person name="Du C.H."/>
            <person name="Zhou Y.H."/>
            <person name="Cheng J.X."/>
            <person name="Dai P.F."/>
            <person name="Guo W.B."/>
            <person name="Han X.H."/>
            <person name="Huang E.J."/>
            <person name="Li L.F."/>
            <person name="Wei W."/>
            <person name="Gao Y.C."/>
            <person name="Liu J.Z."/>
            <person name="Shao H.Z."/>
            <person name="Wang X."/>
            <person name="Wang C.C."/>
            <person name="Yang T.C."/>
            <person name="Huo Q.B."/>
            <person name="Li W."/>
            <person name="Chen H.Y."/>
            <person name="Chen S.E."/>
            <person name="Zhou L.G."/>
            <person name="Ni X.B."/>
            <person name="Tian J.H."/>
            <person name="Sheng Y."/>
            <person name="Liu T."/>
            <person name="Pan Y.S."/>
            <person name="Xia L.Y."/>
            <person name="Li J."/>
            <person name="Zhao F."/>
            <person name="Cao W.C."/>
        </authorList>
    </citation>
    <scope>NUCLEOTIDE SEQUENCE</scope>
    <source>
        <strain evidence="9">Rsan-2018</strain>
    </source>
</reference>
<organism evidence="9 10">
    <name type="scientific">Rhipicephalus sanguineus</name>
    <name type="common">Brown dog tick</name>
    <name type="synonym">Ixodes sanguineus</name>
    <dbReference type="NCBI Taxonomy" id="34632"/>
    <lineage>
        <taxon>Eukaryota</taxon>
        <taxon>Metazoa</taxon>
        <taxon>Ecdysozoa</taxon>
        <taxon>Arthropoda</taxon>
        <taxon>Chelicerata</taxon>
        <taxon>Arachnida</taxon>
        <taxon>Acari</taxon>
        <taxon>Parasitiformes</taxon>
        <taxon>Ixodida</taxon>
        <taxon>Ixodoidea</taxon>
        <taxon>Ixodidae</taxon>
        <taxon>Rhipicephalinae</taxon>
        <taxon>Rhipicephalus</taxon>
        <taxon>Rhipicephalus</taxon>
    </lineage>
</organism>
<evidence type="ECO:0000256" key="5">
    <source>
        <dbReference type="ARBA" id="ARBA00023098"/>
    </source>
</evidence>
<comment type="caution">
    <text evidence="9">The sequence shown here is derived from an EMBL/GenBank/DDBJ whole genome shotgun (WGS) entry which is preliminary data.</text>
</comment>
<dbReference type="InterPro" id="IPR043042">
    <property type="entry name" value="PLipase_B-like_dom3"/>
</dbReference>
<keyword evidence="3 7" id="KW-0378">Hydrolase</keyword>
<dbReference type="VEuPathDB" id="VectorBase:RSAN_043137"/>
<feature type="region of interest" description="Disordered" evidence="8">
    <location>
        <begin position="1"/>
        <end position="92"/>
    </location>
</feature>
<dbReference type="Proteomes" id="UP000821837">
    <property type="component" value="Chromosome 5"/>
</dbReference>
<evidence type="ECO:0000256" key="3">
    <source>
        <dbReference type="ARBA" id="ARBA00022801"/>
    </source>
</evidence>
<name>A0A9D4PT88_RHISA</name>
<keyword evidence="4 7" id="KW-0442">Lipid degradation</keyword>
<comment type="function">
    <text evidence="7">Putative phospholipase.</text>
</comment>
<evidence type="ECO:0000313" key="10">
    <source>
        <dbReference type="Proteomes" id="UP000821837"/>
    </source>
</evidence>
<dbReference type="GO" id="GO:0009395">
    <property type="term" value="P:phospholipid catabolic process"/>
    <property type="evidence" value="ECO:0007669"/>
    <property type="project" value="TreeGrafter"/>
</dbReference>